<keyword evidence="3" id="KW-1185">Reference proteome</keyword>
<reference evidence="2 3" key="1">
    <citation type="submission" date="2019-09" db="EMBL/GenBank/DDBJ databases">
        <title>YIM 132180 draft genome.</title>
        <authorList>
            <person name="Zhang K."/>
        </authorList>
    </citation>
    <scope>NUCLEOTIDE SEQUENCE [LARGE SCALE GENOMIC DNA]</scope>
    <source>
        <strain evidence="2 3">YIM 132180</strain>
    </source>
</reference>
<gene>
    <name evidence="2" type="ORF">F6X38_05845</name>
</gene>
<proteinExistence type="predicted"/>
<organism evidence="2 3">
    <name type="scientific">Plantimonas leprariae</name>
    <dbReference type="NCBI Taxonomy" id="2615207"/>
    <lineage>
        <taxon>Bacteria</taxon>
        <taxon>Pseudomonadati</taxon>
        <taxon>Pseudomonadota</taxon>
        <taxon>Alphaproteobacteria</taxon>
        <taxon>Hyphomicrobiales</taxon>
        <taxon>Aurantimonadaceae</taxon>
        <taxon>Plantimonas</taxon>
    </lineage>
</organism>
<evidence type="ECO:0000256" key="1">
    <source>
        <dbReference type="SAM" id="MobiDB-lite"/>
    </source>
</evidence>
<name>A0A7V7PRP1_9HYPH</name>
<feature type="region of interest" description="Disordered" evidence="1">
    <location>
        <begin position="32"/>
        <end position="58"/>
    </location>
</feature>
<accession>A0A7V7PRP1</accession>
<dbReference type="EMBL" id="VZDO01000003">
    <property type="protein sequence ID" value="KAB0681405.1"/>
    <property type="molecule type" value="Genomic_DNA"/>
</dbReference>
<dbReference type="Proteomes" id="UP000432089">
    <property type="component" value="Unassembled WGS sequence"/>
</dbReference>
<evidence type="ECO:0000313" key="2">
    <source>
        <dbReference type="EMBL" id="KAB0681405.1"/>
    </source>
</evidence>
<evidence type="ECO:0000313" key="3">
    <source>
        <dbReference type="Proteomes" id="UP000432089"/>
    </source>
</evidence>
<protein>
    <submittedName>
        <fullName evidence="2">Uncharacterized protein</fullName>
    </submittedName>
</protein>
<dbReference type="RefSeq" id="WP_150968660.1">
    <property type="nucleotide sequence ID" value="NZ_VZDO01000003.1"/>
</dbReference>
<sequence>MSATDKLYFPPTGEETSYFLLVTVSKEGDGLRGRVSVEKPGQPREGSGGAPTYEGQTEGDLAAVIKEADEFAALKGYPIRVAKPDDLAFPTELGTYAERRIAE</sequence>
<comment type="caution">
    <text evidence="2">The sequence shown here is derived from an EMBL/GenBank/DDBJ whole genome shotgun (WGS) entry which is preliminary data.</text>
</comment>
<dbReference type="AlphaFoldDB" id="A0A7V7PRP1"/>